<dbReference type="EMBL" id="JAUTBA010000001">
    <property type="protein sequence ID" value="MDQ1151800.1"/>
    <property type="molecule type" value="Genomic_DNA"/>
</dbReference>
<name>A0ABU0UAB7_9SPHI</name>
<protein>
    <recommendedName>
        <fullName evidence="1">Colicin D C-terminal domain-containing protein</fullName>
    </recommendedName>
</protein>
<dbReference type="Proteomes" id="UP001244640">
    <property type="component" value="Unassembled WGS sequence"/>
</dbReference>
<proteinExistence type="predicted"/>
<dbReference type="Pfam" id="PF11429">
    <property type="entry name" value="Colicin_D"/>
    <property type="match status" value="1"/>
</dbReference>
<dbReference type="InterPro" id="IPR024440">
    <property type="entry name" value="ColicinD_C"/>
</dbReference>
<reference evidence="2 3" key="1">
    <citation type="submission" date="2023-07" db="EMBL/GenBank/DDBJ databases">
        <title>Functional and genomic diversity of the sorghum phyllosphere microbiome.</title>
        <authorList>
            <person name="Shade A."/>
        </authorList>
    </citation>
    <scope>NUCLEOTIDE SEQUENCE [LARGE SCALE GENOMIC DNA]</scope>
    <source>
        <strain evidence="2 3">SORGH_AS_0892</strain>
    </source>
</reference>
<organism evidence="2 3">
    <name type="scientific">Sphingobacterium zeae</name>
    <dbReference type="NCBI Taxonomy" id="1776859"/>
    <lineage>
        <taxon>Bacteria</taxon>
        <taxon>Pseudomonadati</taxon>
        <taxon>Bacteroidota</taxon>
        <taxon>Sphingobacteriia</taxon>
        <taxon>Sphingobacteriales</taxon>
        <taxon>Sphingobacteriaceae</taxon>
        <taxon>Sphingobacterium</taxon>
    </lineage>
</organism>
<dbReference type="SUPFAM" id="SSF102824">
    <property type="entry name" value="Colicin D/E5 nuclease domain"/>
    <property type="match status" value="1"/>
</dbReference>
<keyword evidence="3" id="KW-1185">Reference proteome</keyword>
<feature type="domain" description="Colicin D C-terminal" evidence="1">
    <location>
        <begin position="83"/>
        <end position="140"/>
    </location>
</feature>
<evidence type="ECO:0000259" key="1">
    <source>
        <dbReference type="Pfam" id="PF11429"/>
    </source>
</evidence>
<dbReference type="Gene3D" id="3.10.450.200">
    <property type="match status" value="1"/>
</dbReference>
<evidence type="ECO:0000313" key="2">
    <source>
        <dbReference type="EMBL" id="MDQ1151800.1"/>
    </source>
</evidence>
<comment type="caution">
    <text evidence="2">The sequence shown here is derived from an EMBL/GenBank/DDBJ whole genome shotgun (WGS) entry which is preliminary data.</text>
</comment>
<accession>A0ABU0UAB7</accession>
<sequence>MKQTKSWLFLMILFVLALAIIYARLITPLMVLSSHEKVAVPHTILLFFVANTNAANSGFFGARELVAAKGVGNSNVLLNTSKQLQTKFKHASDFGVVGNYNKVNAAKFSSALNQHINGSGTQIIQGAYGNSNNPVTFYLNP</sequence>
<gene>
    <name evidence="2" type="ORF">QE382_003784</name>
</gene>
<dbReference type="RefSeq" id="WP_307187233.1">
    <property type="nucleotide sequence ID" value="NZ_JAUTBA010000001.1"/>
</dbReference>
<dbReference type="InterPro" id="IPR037178">
    <property type="entry name" value="ColicinD_C_sf"/>
</dbReference>
<evidence type="ECO:0000313" key="3">
    <source>
        <dbReference type="Proteomes" id="UP001244640"/>
    </source>
</evidence>
<dbReference type="InterPro" id="IPR038233">
    <property type="entry name" value="Colicin_D/E5_nuclease"/>
</dbReference>